<sequence>MVKFDTSSLHKNFSQKTTTYLVSQEDNEPAVAVESDFWLLVLLGLLRGRGCGSSQNSSFVSSRSAPSSSAVRYRLPAKTFYIGCHLEVCFKTSHALK</sequence>
<evidence type="ECO:0000313" key="1">
    <source>
        <dbReference type="EMBL" id="PWA69846.1"/>
    </source>
</evidence>
<accession>A0A2U1N8M1</accession>
<name>A0A2U1N8M1_ARTAN</name>
<protein>
    <submittedName>
        <fullName evidence="1">Uncharacterized protein</fullName>
    </submittedName>
</protein>
<reference evidence="1 2" key="1">
    <citation type="journal article" date="2018" name="Mol. Plant">
        <title>The genome of Artemisia annua provides insight into the evolution of Asteraceae family and artemisinin biosynthesis.</title>
        <authorList>
            <person name="Shen Q."/>
            <person name="Zhang L."/>
            <person name="Liao Z."/>
            <person name="Wang S."/>
            <person name="Yan T."/>
            <person name="Shi P."/>
            <person name="Liu M."/>
            <person name="Fu X."/>
            <person name="Pan Q."/>
            <person name="Wang Y."/>
            <person name="Lv Z."/>
            <person name="Lu X."/>
            <person name="Zhang F."/>
            <person name="Jiang W."/>
            <person name="Ma Y."/>
            <person name="Chen M."/>
            <person name="Hao X."/>
            <person name="Li L."/>
            <person name="Tang Y."/>
            <person name="Lv G."/>
            <person name="Zhou Y."/>
            <person name="Sun X."/>
            <person name="Brodelius P.E."/>
            <person name="Rose J.K.C."/>
            <person name="Tang K."/>
        </authorList>
    </citation>
    <scope>NUCLEOTIDE SEQUENCE [LARGE SCALE GENOMIC DNA]</scope>
    <source>
        <strain evidence="2">cv. Huhao1</strain>
        <tissue evidence="1">Leaf</tissue>
    </source>
</reference>
<dbReference type="EMBL" id="PKPP01003352">
    <property type="protein sequence ID" value="PWA69846.1"/>
    <property type="molecule type" value="Genomic_DNA"/>
</dbReference>
<dbReference type="Proteomes" id="UP000245207">
    <property type="component" value="Unassembled WGS sequence"/>
</dbReference>
<comment type="caution">
    <text evidence="1">The sequence shown here is derived from an EMBL/GenBank/DDBJ whole genome shotgun (WGS) entry which is preliminary data.</text>
</comment>
<keyword evidence="2" id="KW-1185">Reference proteome</keyword>
<gene>
    <name evidence="1" type="ORF">CTI12_AA292790</name>
</gene>
<organism evidence="1 2">
    <name type="scientific">Artemisia annua</name>
    <name type="common">Sweet wormwood</name>
    <dbReference type="NCBI Taxonomy" id="35608"/>
    <lineage>
        <taxon>Eukaryota</taxon>
        <taxon>Viridiplantae</taxon>
        <taxon>Streptophyta</taxon>
        <taxon>Embryophyta</taxon>
        <taxon>Tracheophyta</taxon>
        <taxon>Spermatophyta</taxon>
        <taxon>Magnoliopsida</taxon>
        <taxon>eudicotyledons</taxon>
        <taxon>Gunneridae</taxon>
        <taxon>Pentapetalae</taxon>
        <taxon>asterids</taxon>
        <taxon>campanulids</taxon>
        <taxon>Asterales</taxon>
        <taxon>Asteraceae</taxon>
        <taxon>Asteroideae</taxon>
        <taxon>Anthemideae</taxon>
        <taxon>Artemisiinae</taxon>
        <taxon>Artemisia</taxon>
    </lineage>
</organism>
<evidence type="ECO:0000313" key="2">
    <source>
        <dbReference type="Proteomes" id="UP000245207"/>
    </source>
</evidence>
<dbReference type="AlphaFoldDB" id="A0A2U1N8M1"/>
<proteinExistence type="predicted"/>